<proteinExistence type="predicted"/>
<dbReference type="Proteomes" id="UP000009183">
    <property type="component" value="Chromosome 13"/>
</dbReference>
<accession>F6HB79</accession>
<dbReference type="AlphaFoldDB" id="F6HB79"/>
<evidence type="ECO:0000313" key="1">
    <source>
        <dbReference type="EMBL" id="CCB49463.1"/>
    </source>
</evidence>
<keyword evidence="2" id="KW-1185">Reference proteome</keyword>
<reference evidence="2" key="1">
    <citation type="journal article" date="2007" name="Nature">
        <title>The grapevine genome sequence suggests ancestral hexaploidization in major angiosperm phyla.</title>
        <authorList>
            <consortium name="The French-Italian Public Consortium for Grapevine Genome Characterization."/>
            <person name="Jaillon O."/>
            <person name="Aury J.-M."/>
            <person name="Noel B."/>
            <person name="Policriti A."/>
            <person name="Clepet C."/>
            <person name="Casagrande A."/>
            <person name="Choisne N."/>
            <person name="Aubourg S."/>
            <person name="Vitulo N."/>
            <person name="Jubin C."/>
            <person name="Vezzi A."/>
            <person name="Legeai F."/>
            <person name="Hugueney P."/>
            <person name="Dasilva C."/>
            <person name="Horner D."/>
            <person name="Mica E."/>
            <person name="Jublot D."/>
            <person name="Poulain J."/>
            <person name="Bruyere C."/>
            <person name="Billault A."/>
            <person name="Segurens B."/>
            <person name="Gouyvenoux M."/>
            <person name="Ugarte E."/>
            <person name="Cattonaro F."/>
            <person name="Anthouard V."/>
            <person name="Vico V."/>
            <person name="Del Fabbro C."/>
            <person name="Alaux M."/>
            <person name="Di Gaspero G."/>
            <person name="Dumas V."/>
            <person name="Felice N."/>
            <person name="Paillard S."/>
            <person name="Juman I."/>
            <person name="Moroldo M."/>
            <person name="Scalabrin S."/>
            <person name="Canaguier A."/>
            <person name="Le Clainche I."/>
            <person name="Malacrida G."/>
            <person name="Durand E."/>
            <person name="Pesole G."/>
            <person name="Laucou V."/>
            <person name="Chatelet P."/>
            <person name="Merdinoglu D."/>
            <person name="Delledonne M."/>
            <person name="Pezzotti M."/>
            <person name="Lecharny A."/>
            <person name="Scarpelli C."/>
            <person name="Artiguenave F."/>
            <person name="Pe M.E."/>
            <person name="Valle G."/>
            <person name="Morgante M."/>
            <person name="Caboche M."/>
            <person name="Adam-Blondon A.-F."/>
            <person name="Weissenbach J."/>
            <person name="Quetier F."/>
            <person name="Wincker P."/>
        </authorList>
    </citation>
    <scope>NUCLEOTIDE SEQUENCE [LARGE SCALE GENOMIC DNA]</scope>
    <source>
        <strain evidence="2">cv. Pinot noir / PN40024</strain>
    </source>
</reference>
<name>F6HB79_VITVI</name>
<gene>
    <name evidence="1" type="ordered locus">VIT_13s0064g01730</name>
</gene>
<dbReference type="HOGENOM" id="CLU_2350938_0_0_1"/>
<dbReference type="PaxDb" id="29760-VIT_13s0064g01730.t01"/>
<protein>
    <submittedName>
        <fullName evidence="1">Uncharacterized protein</fullName>
    </submittedName>
</protein>
<organism evidence="1 2">
    <name type="scientific">Vitis vinifera</name>
    <name type="common">Grape</name>
    <dbReference type="NCBI Taxonomy" id="29760"/>
    <lineage>
        <taxon>Eukaryota</taxon>
        <taxon>Viridiplantae</taxon>
        <taxon>Streptophyta</taxon>
        <taxon>Embryophyta</taxon>
        <taxon>Tracheophyta</taxon>
        <taxon>Spermatophyta</taxon>
        <taxon>Magnoliopsida</taxon>
        <taxon>eudicotyledons</taxon>
        <taxon>Gunneridae</taxon>
        <taxon>Pentapetalae</taxon>
        <taxon>rosids</taxon>
        <taxon>Vitales</taxon>
        <taxon>Vitaceae</taxon>
        <taxon>Viteae</taxon>
        <taxon>Vitis</taxon>
    </lineage>
</organism>
<dbReference type="InParanoid" id="F6HB79"/>
<dbReference type="EMBL" id="FN595509">
    <property type="protein sequence ID" value="CCB49463.1"/>
    <property type="molecule type" value="Genomic_DNA"/>
</dbReference>
<sequence length="97" mass="11296">MYIRLIYLVKSFQKLLRKKAKYFGTIEKFRSICPSMTTQEDRQLSQRKPTARKGLMILRNESMSQYATRKGQPLNQKVNEAYGRSDALGEWGVCPSM</sequence>
<evidence type="ECO:0000313" key="2">
    <source>
        <dbReference type="Proteomes" id="UP000009183"/>
    </source>
</evidence>